<accession>A0A2N3N458</accession>
<protein>
    <submittedName>
        <fullName evidence="2">Uncharacterized protein</fullName>
    </submittedName>
</protein>
<name>A0A2N3N458_9PEZI</name>
<dbReference type="InParanoid" id="A0A2N3N458"/>
<evidence type="ECO:0000313" key="3">
    <source>
        <dbReference type="Proteomes" id="UP000233524"/>
    </source>
</evidence>
<keyword evidence="3" id="KW-1185">Reference proteome</keyword>
<gene>
    <name evidence="2" type="ORF">jhhlp_005815</name>
</gene>
<feature type="transmembrane region" description="Helical" evidence="1">
    <location>
        <begin position="30"/>
        <end position="47"/>
    </location>
</feature>
<sequence length="519" mass="60179">MSNTTTFANDTAQNVVGWVSTSKDRGTADIVWSSCVTILLCVVVATHTSVPSREDKWYHYYIDKFNLAFLGCLGPEFLLAIALGRYLTINTHSQLFKDRPDLRNGQPWTLAHGFYSDTGGFLLITPDYPKGFPINAEQLFYLVDHGHVDFPALSEKDIKNQSRADSLSKYGHRHLVLCRRLKVLTIYRVITLFQVLWFTITEIRRTAAGYPMTTLELTALTYAFIMVATSVVWYRKPSISQPTLIHTKNYRSAWEIRNIARSSTHPNLPIEWFRTPVDFISRRYFHFDLHWAYYYELTYKMRLPLISRPITARPWDRFPSNAWFPPEGWVLIAALFVQIPFSVSFLIGWNFYFASEAEKWLWRVASIYHALFTLIGTYYYIKCIPRELLSNSPILRVMGGSNPHSCRSSHSSDDRSETFESLQDAKENASESLLKSPSLVVRWYSKLSDKFKNTARNLQNLASDGDPEMTVKVQWMLPILLPTFFYVSSRMYFFIEDFVGLREQPAEVYLTVSRFLPFV</sequence>
<dbReference type="AlphaFoldDB" id="A0A2N3N458"/>
<dbReference type="PANTHER" id="PTHR35043">
    <property type="entry name" value="TRANSCRIPTION FACTOR DOMAIN-CONTAINING PROTEIN"/>
    <property type="match status" value="1"/>
</dbReference>
<feature type="transmembrane region" description="Helical" evidence="1">
    <location>
        <begin position="212"/>
        <end position="234"/>
    </location>
</feature>
<dbReference type="VEuPathDB" id="FungiDB:jhhlp_005815"/>
<proteinExistence type="predicted"/>
<reference evidence="2 3" key="1">
    <citation type="journal article" date="2017" name="G3 (Bethesda)">
        <title>First Draft Genome Sequence of the Pathogenic Fungus Lomentospora prolificans (Formerly Scedosporium prolificans).</title>
        <authorList>
            <person name="Luo R."/>
            <person name="Zimin A."/>
            <person name="Workman R."/>
            <person name="Fan Y."/>
            <person name="Pertea G."/>
            <person name="Grossman N."/>
            <person name="Wear M.P."/>
            <person name="Jia B."/>
            <person name="Miller H."/>
            <person name="Casadevall A."/>
            <person name="Timp W."/>
            <person name="Zhang S.X."/>
            <person name="Salzberg S.L."/>
        </authorList>
    </citation>
    <scope>NUCLEOTIDE SEQUENCE [LARGE SCALE GENOMIC DNA]</scope>
    <source>
        <strain evidence="2 3">JHH-5317</strain>
    </source>
</reference>
<dbReference type="STRING" id="41688.A0A2N3N458"/>
<feature type="transmembrane region" description="Helical" evidence="1">
    <location>
        <begin position="329"/>
        <end position="354"/>
    </location>
</feature>
<comment type="caution">
    <text evidence="2">The sequence shown here is derived from an EMBL/GenBank/DDBJ whole genome shotgun (WGS) entry which is preliminary data.</text>
</comment>
<dbReference type="OrthoDB" id="3061561at2759"/>
<evidence type="ECO:0000313" key="2">
    <source>
        <dbReference type="EMBL" id="PKS07213.1"/>
    </source>
</evidence>
<keyword evidence="1" id="KW-0812">Transmembrane</keyword>
<keyword evidence="1" id="KW-1133">Transmembrane helix</keyword>
<dbReference type="Proteomes" id="UP000233524">
    <property type="component" value="Unassembled WGS sequence"/>
</dbReference>
<dbReference type="PANTHER" id="PTHR35043:SF7">
    <property type="entry name" value="TRANSCRIPTION FACTOR DOMAIN-CONTAINING PROTEIN"/>
    <property type="match status" value="1"/>
</dbReference>
<feature type="transmembrane region" description="Helical" evidence="1">
    <location>
        <begin position="67"/>
        <end position="87"/>
    </location>
</feature>
<feature type="transmembrane region" description="Helical" evidence="1">
    <location>
        <begin position="360"/>
        <end position="381"/>
    </location>
</feature>
<keyword evidence="1" id="KW-0472">Membrane</keyword>
<organism evidence="2 3">
    <name type="scientific">Lomentospora prolificans</name>
    <dbReference type="NCBI Taxonomy" id="41688"/>
    <lineage>
        <taxon>Eukaryota</taxon>
        <taxon>Fungi</taxon>
        <taxon>Dikarya</taxon>
        <taxon>Ascomycota</taxon>
        <taxon>Pezizomycotina</taxon>
        <taxon>Sordariomycetes</taxon>
        <taxon>Hypocreomycetidae</taxon>
        <taxon>Microascales</taxon>
        <taxon>Microascaceae</taxon>
        <taxon>Lomentospora</taxon>
    </lineage>
</organism>
<evidence type="ECO:0000256" key="1">
    <source>
        <dbReference type="SAM" id="Phobius"/>
    </source>
</evidence>
<dbReference type="EMBL" id="NLAX01000701">
    <property type="protein sequence ID" value="PKS07213.1"/>
    <property type="molecule type" value="Genomic_DNA"/>
</dbReference>